<dbReference type="Proteomes" id="UP000035704">
    <property type="component" value="Chromosome"/>
</dbReference>
<proteinExistence type="predicted"/>
<dbReference type="CDD" id="cd09846">
    <property type="entry name" value="DUF1312"/>
    <property type="match status" value="1"/>
</dbReference>
<dbReference type="AlphaFoldDB" id="A0A0D8I6T4"/>
<sequence>MKIMTKADLVLIIMVFILSIASIFAIPRLLTSGENGKTIVVYLDGEVIHRFPLEEHEESEFIEFPFTINDVEYTGRLETKDGYVRLHRLPDEISPLSIHADMGWIREPYQMIVSLPIKMYIAIEEEVEEESPFDIIVH</sequence>
<dbReference type="STRING" id="84022.CACET_c02230"/>
<name>A0A0D8I6T4_9CLOT</name>
<dbReference type="Pfam" id="PF07009">
    <property type="entry name" value="NusG_II"/>
    <property type="match status" value="1"/>
</dbReference>
<dbReference type="InterPro" id="IPR038690">
    <property type="entry name" value="NusG_2_sf"/>
</dbReference>
<dbReference type="Gene3D" id="2.60.320.10">
    <property type="entry name" value="N-utilization substance G protein NusG, insert domain"/>
    <property type="match status" value="1"/>
</dbReference>
<dbReference type="OrthoDB" id="47603at2"/>
<dbReference type="PATRIC" id="fig|84022.5.peg.1969"/>
<keyword evidence="2" id="KW-1185">Reference proteome</keyword>
<reference evidence="1 2" key="1">
    <citation type="submission" date="2014-10" db="EMBL/GenBank/DDBJ databases">
        <title>Genome sequence of Clostridium aceticum DSM 1496.</title>
        <authorList>
            <person name="Poehlein A."/>
            <person name="Schiel-Bengelsdorf B."/>
            <person name="Gottschalk G."/>
            <person name="Duerre P."/>
            <person name="Daniel R."/>
        </authorList>
    </citation>
    <scope>NUCLEOTIDE SEQUENCE [LARGE SCALE GENOMIC DNA]</scope>
    <source>
        <strain evidence="1 2">DSM 1496</strain>
    </source>
</reference>
<dbReference type="KEGG" id="cace:CACET_c02230"/>
<dbReference type="EMBL" id="CP009687">
    <property type="protein sequence ID" value="AKL93739.1"/>
    <property type="molecule type" value="Genomic_DNA"/>
</dbReference>
<dbReference type="RefSeq" id="WP_082058291.1">
    <property type="nucleotide sequence ID" value="NZ_CP009687.1"/>
</dbReference>
<accession>A0A0D8I6T4</accession>
<gene>
    <name evidence="1" type="ORF">CACET_c02230</name>
</gene>
<evidence type="ECO:0000313" key="1">
    <source>
        <dbReference type="EMBL" id="AKL93739.1"/>
    </source>
</evidence>
<organism evidence="1 2">
    <name type="scientific">Clostridium aceticum</name>
    <dbReference type="NCBI Taxonomy" id="84022"/>
    <lineage>
        <taxon>Bacteria</taxon>
        <taxon>Bacillati</taxon>
        <taxon>Bacillota</taxon>
        <taxon>Clostridia</taxon>
        <taxon>Eubacteriales</taxon>
        <taxon>Clostridiaceae</taxon>
        <taxon>Clostridium</taxon>
    </lineage>
</organism>
<evidence type="ECO:0000313" key="2">
    <source>
        <dbReference type="Proteomes" id="UP000035704"/>
    </source>
</evidence>
<protein>
    <submittedName>
        <fullName evidence="1">Uncharacterized protein</fullName>
    </submittedName>
</protein>